<dbReference type="EMBL" id="JXYS01000149">
    <property type="protein sequence ID" value="KJF15529.1"/>
    <property type="molecule type" value="Genomic_DNA"/>
</dbReference>
<evidence type="ECO:0000313" key="2">
    <source>
        <dbReference type="EMBL" id="KJF15529.1"/>
    </source>
</evidence>
<evidence type="ECO:0000256" key="1">
    <source>
        <dbReference type="SAM" id="MobiDB-lite"/>
    </source>
</evidence>
<dbReference type="AlphaFoldDB" id="A0A0D8HCB5"/>
<evidence type="ECO:0000313" key="3">
    <source>
        <dbReference type="Proteomes" id="UP000032360"/>
    </source>
</evidence>
<proteinExistence type="predicted"/>
<sequence>MVSGSSPGPAPASQARFSNKAATRSTSAMSLVSKLRKKTPRVDGAGII</sequence>
<feature type="compositionally biased region" description="Low complexity" evidence="1">
    <location>
        <begin position="1"/>
        <end position="13"/>
    </location>
</feature>
<feature type="compositionally biased region" description="Polar residues" evidence="1">
    <location>
        <begin position="15"/>
        <end position="30"/>
    </location>
</feature>
<dbReference type="Proteomes" id="UP000032360">
    <property type="component" value="Unassembled WGS sequence"/>
</dbReference>
<name>A0A0D8HCB5_9ACTN</name>
<gene>
    <name evidence="2" type="ORF">AXFE_36260</name>
</gene>
<comment type="caution">
    <text evidence="2">The sequence shown here is derived from an EMBL/GenBank/DDBJ whole genome shotgun (WGS) entry which is preliminary data.</text>
</comment>
<protein>
    <submittedName>
        <fullName evidence="2">Uncharacterized protein</fullName>
    </submittedName>
</protein>
<accession>A0A0D8HCB5</accession>
<organism evidence="2 3">
    <name type="scientific">Acidithrix ferrooxidans</name>
    <dbReference type="NCBI Taxonomy" id="1280514"/>
    <lineage>
        <taxon>Bacteria</taxon>
        <taxon>Bacillati</taxon>
        <taxon>Actinomycetota</taxon>
        <taxon>Acidimicrobiia</taxon>
        <taxon>Acidimicrobiales</taxon>
        <taxon>Acidimicrobiaceae</taxon>
        <taxon>Acidithrix</taxon>
    </lineage>
</organism>
<feature type="region of interest" description="Disordered" evidence="1">
    <location>
        <begin position="1"/>
        <end position="48"/>
    </location>
</feature>
<keyword evidence="3" id="KW-1185">Reference proteome</keyword>
<reference evidence="2 3" key="1">
    <citation type="submission" date="2015-01" db="EMBL/GenBank/DDBJ databases">
        <title>Draft genome of the acidophilic iron oxidizer Acidithrix ferrooxidans strain Py-F3.</title>
        <authorList>
            <person name="Poehlein A."/>
            <person name="Eisen S."/>
            <person name="Schloemann M."/>
            <person name="Johnson B.D."/>
            <person name="Daniel R."/>
            <person name="Muehling M."/>
        </authorList>
    </citation>
    <scope>NUCLEOTIDE SEQUENCE [LARGE SCALE GENOMIC DNA]</scope>
    <source>
        <strain evidence="2 3">Py-F3</strain>
    </source>
</reference>